<sequence length="68" mass="8413">MSKVMPYFYFIFGLVILFDGIVQFLENKELYKLLFSWNTTDKYFYLSIKIIFSLFFFFIGYKRFRVKS</sequence>
<keyword evidence="1" id="KW-0472">Membrane</keyword>
<comment type="caution">
    <text evidence="2">The sequence shown here is derived from an EMBL/GenBank/DDBJ whole genome shotgun (WGS) entry which is preliminary data.</text>
</comment>
<evidence type="ECO:0000256" key="1">
    <source>
        <dbReference type="SAM" id="Phobius"/>
    </source>
</evidence>
<reference evidence="2 3" key="1">
    <citation type="submission" date="2018-09" db="EMBL/GenBank/DDBJ databases">
        <title>Genomic Encyclopedia of Archaeal and Bacterial Type Strains, Phase II (KMG-II): from individual species to whole genera.</title>
        <authorList>
            <person name="Goeker M."/>
        </authorList>
    </citation>
    <scope>NUCLEOTIDE SEQUENCE [LARGE SCALE GENOMIC DNA]</scope>
    <source>
        <strain evidence="2 3">DSM 16505</strain>
    </source>
</reference>
<keyword evidence="1" id="KW-0812">Transmembrane</keyword>
<accession>A0A420DZ09</accession>
<feature type="transmembrane region" description="Helical" evidence="1">
    <location>
        <begin position="44"/>
        <end position="61"/>
    </location>
</feature>
<organism evidence="2 3">
    <name type="scientific">Tenacibaculum lutimaris</name>
    <dbReference type="NCBI Taxonomy" id="285258"/>
    <lineage>
        <taxon>Bacteria</taxon>
        <taxon>Pseudomonadati</taxon>
        <taxon>Bacteroidota</taxon>
        <taxon>Flavobacteriia</taxon>
        <taxon>Flavobacteriales</taxon>
        <taxon>Flavobacteriaceae</taxon>
        <taxon>Tenacibaculum</taxon>
    </lineage>
</organism>
<dbReference type="AlphaFoldDB" id="A0A420DZ09"/>
<feature type="transmembrane region" description="Helical" evidence="1">
    <location>
        <begin position="7"/>
        <end position="24"/>
    </location>
</feature>
<keyword evidence="1" id="KW-1133">Transmembrane helix</keyword>
<proteinExistence type="predicted"/>
<evidence type="ECO:0000313" key="3">
    <source>
        <dbReference type="Proteomes" id="UP000285780"/>
    </source>
</evidence>
<dbReference type="Proteomes" id="UP000285780">
    <property type="component" value="Unassembled WGS sequence"/>
</dbReference>
<name>A0A420DZ09_9FLAO</name>
<keyword evidence="3" id="KW-1185">Reference proteome</keyword>
<evidence type="ECO:0000313" key="2">
    <source>
        <dbReference type="EMBL" id="RKF03045.1"/>
    </source>
</evidence>
<gene>
    <name evidence="2" type="ORF">C8N26_2419</name>
</gene>
<dbReference type="EMBL" id="RAQM01000011">
    <property type="protein sequence ID" value="RKF03045.1"/>
    <property type="molecule type" value="Genomic_DNA"/>
</dbReference>
<protein>
    <submittedName>
        <fullName evidence="2">Uncharacterized protein</fullName>
    </submittedName>
</protein>